<dbReference type="AlphaFoldDB" id="A0A2S9J6L2"/>
<gene>
    <name evidence="1" type="ORF">C5745_04260</name>
</gene>
<evidence type="ECO:0000313" key="1">
    <source>
        <dbReference type="EMBL" id="PRD48425.1"/>
    </source>
</evidence>
<sequence>MKNYFLLCAIALGSCVGQDNRNSEDTNKADEDTIHAMANRPVQNKPYCFIRTEGTGQQDTTKVRFTINGDKVEGEMSWIPKEKDSRKGVLTGTISNNEITALWNYMQEGMRDSIRMAFKLLPNDELAQKPLTINGASGIQETDEAAGYTVIYKSDHCND</sequence>
<dbReference type="RefSeq" id="WP_105715745.1">
    <property type="nucleotide sequence ID" value="NZ_PVBQ01000003.1"/>
</dbReference>
<organism evidence="1 2">
    <name type="scientific">Sphingobacterium haloxyli</name>
    <dbReference type="NCBI Taxonomy" id="2100533"/>
    <lineage>
        <taxon>Bacteria</taxon>
        <taxon>Pseudomonadati</taxon>
        <taxon>Bacteroidota</taxon>
        <taxon>Sphingobacteriia</taxon>
        <taxon>Sphingobacteriales</taxon>
        <taxon>Sphingobacteriaceae</taxon>
        <taxon>Sphingobacterium</taxon>
    </lineage>
</organism>
<evidence type="ECO:0000313" key="2">
    <source>
        <dbReference type="Proteomes" id="UP000239711"/>
    </source>
</evidence>
<dbReference type="PROSITE" id="PS51257">
    <property type="entry name" value="PROKAR_LIPOPROTEIN"/>
    <property type="match status" value="1"/>
</dbReference>
<dbReference type="EMBL" id="PVBQ01000003">
    <property type="protein sequence ID" value="PRD48425.1"/>
    <property type="molecule type" value="Genomic_DNA"/>
</dbReference>
<keyword evidence="2" id="KW-1185">Reference proteome</keyword>
<proteinExistence type="predicted"/>
<comment type="caution">
    <text evidence="1">The sequence shown here is derived from an EMBL/GenBank/DDBJ whole genome shotgun (WGS) entry which is preliminary data.</text>
</comment>
<accession>A0A2S9J6L2</accession>
<dbReference type="OrthoDB" id="794403at2"/>
<reference evidence="1 2" key="1">
    <citation type="submission" date="2018-02" db="EMBL/GenBank/DDBJ databases">
        <title>The draft genome of Sphingobacterium sp. 5JN-11.</title>
        <authorList>
            <person name="Liu L."/>
            <person name="Li L."/>
            <person name="Liang L."/>
            <person name="Zhang X."/>
            <person name="Wang T."/>
        </authorList>
    </citation>
    <scope>NUCLEOTIDE SEQUENCE [LARGE SCALE GENOMIC DNA]</scope>
    <source>
        <strain evidence="1 2">5JN-11</strain>
    </source>
</reference>
<protein>
    <submittedName>
        <fullName evidence="1">Uncharacterized protein</fullName>
    </submittedName>
</protein>
<name>A0A2S9J6L2_9SPHI</name>
<dbReference type="Proteomes" id="UP000239711">
    <property type="component" value="Unassembled WGS sequence"/>
</dbReference>